<keyword evidence="1" id="KW-0479">Metal-binding</keyword>
<evidence type="ECO:0000256" key="1">
    <source>
        <dbReference type="ARBA" id="ARBA00022723"/>
    </source>
</evidence>
<reference evidence="6 7" key="1">
    <citation type="submission" date="2020-08" db="EMBL/GenBank/DDBJ databases">
        <title>Functional genomics of gut bacteria from endangered species of beetles.</title>
        <authorList>
            <person name="Carlos-Shanley C."/>
        </authorList>
    </citation>
    <scope>NUCLEOTIDE SEQUENCE [LARGE SCALE GENOMIC DNA]</scope>
    <source>
        <strain evidence="6 7">S00198</strain>
    </source>
</reference>
<proteinExistence type="inferred from homology"/>
<dbReference type="Gene3D" id="3.30.750.180">
    <property type="entry name" value="GpdQ, beta-strand dimerisation domain"/>
    <property type="match status" value="1"/>
</dbReference>
<dbReference type="PANTHER" id="PTHR42988:SF2">
    <property type="entry name" value="CYCLIC NUCLEOTIDE PHOSPHODIESTERASE CBUA0032-RELATED"/>
    <property type="match status" value="1"/>
</dbReference>
<evidence type="ECO:0000313" key="6">
    <source>
        <dbReference type="EMBL" id="MBB6559974.1"/>
    </source>
</evidence>
<dbReference type="CDD" id="cd07402">
    <property type="entry name" value="MPP_GpdQ"/>
    <property type="match status" value="1"/>
</dbReference>
<feature type="domain" description="Calcineurin-like phosphoesterase" evidence="5">
    <location>
        <begin position="1"/>
        <end position="197"/>
    </location>
</feature>
<dbReference type="GO" id="GO:0046872">
    <property type="term" value="F:metal ion binding"/>
    <property type="evidence" value="ECO:0007669"/>
    <property type="project" value="UniProtKB-KW"/>
</dbReference>
<comment type="similarity">
    <text evidence="4">Belongs to the cyclic nucleotide phosphodiesterase class-III family.</text>
</comment>
<keyword evidence="3" id="KW-0408">Iron</keyword>
<dbReference type="Gene3D" id="3.60.21.40">
    <property type="entry name" value="GpdQ, catalytic alpha/beta sandwich domain"/>
    <property type="match status" value="1"/>
</dbReference>
<accession>A0A7X0PDW5</accession>
<dbReference type="Proteomes" id="UP000575083">
    <property type="component" value="Unassembled WGS sequence"/>
</dbReference>
<dbReference type="GO" id="GO:0004112">
    <property type="term" value="F:cyclic-nucleotide phosphodiesterase activity"/>
    <property type="evidence" value="ECO:0007669"/>
    <property type="project" value="InterPro"/>
</dbReference>
<dbReference type="Pfam" id="PF00149">
    <property type="entry name" value="Metallophos"/>
    <property type="match status" value="1"/>
</dbReference>
<evidence type="ECO:0000256" key="2">
    <source>
        <dbReference type="ARBA" id="ARBA00022801"/>
    </source>
</evidence>
<evidence type="ECO:0000256" key="3">
    <source>
        <dbReference type="ARBA" id="ARBA00023004"/>
    </source>
</evidence>
<evidence type="ECO:0000313" key="7">
    <source>
        <dbReference type="Proteomes" id="UP000575083"/>
    </source>
</evidence>
<keyword evidence="7" id="KW-1185">Reference proteome</keyword>
<dbReference type="InterPro" id="IPR042283">
    <property type="entry name" value="GpdQ_catalytic"/>
</dbReference>
<evidence type="ECO:0000259" key="5">
    <source>
        <dbReference type="Pfam" id="PF00149"/>
    </source>
</evidence>
<evidence type="ECO:0000256" key="4">
    <source>
        <dbReference type="ARBA" id="ARBA00025742"/>
    </source>
</evidence>
<name>A0A7X0PDW5_9BURK</name>
<dbReference type="SUPFAM" id="SSF56300">
    <property type="entry name" value="Metallo-dependent phosphatases"/>
    <property type="match status" value="1"/>
</dbReference>
<dbReference type="InterPro" id="IPR004843">
    <property type="entry name" value="Calcineurin-like_PHP"/>
</dbReference>
<organism evidence="6 7">
    <name type="scientific">Acidovorax soli</name>
    <dbReference type="NCBI Taxonomy" id="592050"/>
    <lineage>
        <taxon>Bacteria</taxon>
        <taxon>Pseudomonadati</taxon>
        <taxon>Pseudomonadota</taxon>
        <taxon>Betaproteobacteria</taxon>
        <taxon>Burkholderiales</taxon>
        <taxon>Comamonadaceae</taxon>
        <taxon>Acidovorax</taxon>
    </lineage>
</organism>
<dbReference type="AlphaFoldDB" id="A0A7X0PDW5"/>
<dbReference type="InterPro" id="IPR026575">
    <property type="entry name" value="GpdQ/CpdA-like"/>
</dbReference>
<sequence>MLIAQLSDPHVREPGVRYQGVVDSNRMFAQALAHLDTLDRRPDLIVLTGDLVDHGRPAEYREVRRLLAATTTIPWLAMAGNHDEREAFRAAFHDQACLPREGPLHFCVDDHPVRIVAVDSCLPGLHHGQVDAAALAWLHDTLARQPNKPTLLMLHHPPFMSGIPYLDAYRCMDAEGLEAVVRAHPQVERVLCGHVHRSMLRRWAGTVVCTAPSTTTEICLQLHPDAAPASVVGPAGCLLHLWDPVHGMVSHVSHIGAFEGPYPFA</sequence>
<gene>
    <name evidence="6" type="ORF">HNP48_002646</name>
</gene>
<comment type="caution">
    <text evidence="6">The sequence shown here is derived from an EMBL/GenBank/DDBJ whole genome shotgun (WGS) entry which is preliminary data.</text>
</comment>
<dbReference type="InterPro" id="IPR029052">
    <property type="entry name" value="Metallo-depent_PP-like"/>
</dbReference>
<protein>
    <submittedName>
        <fullName evidence="6">3',5'-cyclic AMP phosphodiesterase CpdA</fullName>
    </submittedName>
</protein>
<dbReference type="InterPro" id="IPR050884">
    <property type="entry name" value="CNP_phosphodiesterase-III"/>
</dbReference>
<dbReference type="RefSeq" id="WP_184857498.1">
    <property type="nucleotide sequence ID" value="NZ_JACHLK010000004.1"/>
</dbReference>
<dbReference type="InterPro" id="IPR042281">
    <property type="entry name" value="GpdQ_beta-strand"/>
</dbReference>
<dbReference type="EMBL" id="JACHLK010000004">
    <property type="protein sequence ID" value="MBB6559974.1"/>
    <property type="molecule type" value="Genomic_DNA"/>
</dbReference>
<keyword evidence="2" id="KW-0378">Hydrolase</keyword>
<dbReference type="PANTHER" id="PTHR42988">
    <property type="entry name" value="PHOSPHOHYDROLASE"/>
    <property type="match status" value="1"/>
</dbReference>